<keyword evidence="1" id="KW-0175">Coiled coil</keyword>
<keyword evidence="3" id="KW-1185">Reference proteome</keyword>
<gene>
    <name evidence="2" type="ORF">GCM10009737_27950</name>
</gene>
<comment type="caution">
    <text evidence="2">The sequence shown here is derived from an EMBL/GenBank/DDBJ whole genome shotgun (WGS) entry which is preliminary data.</text>
</comment>
<sequence>MAKALIGHLERGSRPSALLEVDNARLRARVADLEALVRRLAEENDVLAARAAGLDARLGLHAADEALQPA</sequence>
<dbReference type="EMBL" id="BAAAMY010000006">
    <property type="protein sequence ID" value="GAA1924610.1"/>
    <property type="molecule type" value="Genomic_DNA"/>
</dbReference>
<proteinExistence type="predicted"/>
<evidence type="ECO:0000256" key="1">
    <source>
        <dbReference type="SAM" id="Coils"/>
    </source>
</evidence>
<dbReference type="RefSeq" id="WP_344008164.1">
    <property type="nucleotide sequence ID" value="NZ_BAAAMY010000006.1"/>
</dbReference>
<name>A0ABN2PLS1_9ACTN</name>
<accession>A0ABN2PLS1</accession>
<organism evidence="2 3">
    <name type="scientific">Nocardioides lentus</name>
    <dbReference type="NCBI Taxonomy" id="338077"/>
    <lineage>
        <taxon>Bacteria</taxon>
        <taxon>Bacillati</taxon>
        <taxon>Actinomycetota</taxon>
        <taxon>Actinomycetes</taxon>
        <taxon>Propionibacteriales</taxon>
        <taxon>Nocardioidaceae</taxon>
        <taxon>Nocardioides</taxon>
    </lineage>
</organism>
<evidence type="ECO:0000313" key="3">
    <source>
        <dbReference type="Proteomes" id="UP001501612"/>
    </source>
</evidence>
<dbReference type="Proteomes" id="UP001501612">
    <property type="component" value="Unassembled WGS sequence"/>
</dbReference>
<evidence type="ECO:0000313" key="2">
    <source>
        <dbReference type="EMBL" id="GAA1924610.1"/>
    </source>
</evidence>
<reference evidence="2 3" key="1">
    <citation type="journal article" date="2019" name="Int. J. Syst. Evol. Microbiol.">
        <title>The Global Catalogue of Microorganisms (GCM) 10K type strain sequencing project: providing services to taxonomists for standard genome sequencing and annotation.</title>
        <authorList>
            <consortium name="The Broad Institute Genomics Platform"/>
            <consortium name="The Broad Institute Genome Sequencing Center for Infectious Disease"/>
            <person name="Wu L."/>
            <person name="Ma J."/>
        </authorList>
    </citation>
    <scope>NUCLEOTIDE SEQUENCE [LARGE SCALE GENOMIC DNA]</scope>
    <source>
        <strain evidence="2 3">JCM 14046</strain>
    </source>
</reference>
<feature type="coiled-coil region" evidence="1">
    <location>
        <begin position="16"/>
        <end position="50"/>
    </location>
</feature>
<protein>
    <submittedName>
        <fullName evidence="2">Uncharacterized protein</fullName>
    </submittedName>
</protein>